<dbReference type="Pfam" id="PF09697">
    <property type="entry name" value="Porph_ging"/>
    <property type="match status" value="1"/>
</dbReference>
<dbReference type="Proteomes" id="UP000544054">
    <property type="component" value="Unassembled WGS sequence"/>
</dbReference>
<reference evidence="1 2" key="1">
    <citation type="submission" date="2020-04" db="EMBL/GenBank/DDBJ databases">
        <title>Chryseobacterium sp. RP-3-3 sp. nov., isolated from Jeju soil.</title>
        <authorList>
            <person name="Dahal R.H."/>
        </authorList>
    </citation>
    <scope>NUCLEOTIDE SEQUENCE [LARGE SCALE GENOMIC DNA]</scope>
    <source>
        <strain evidence="1 2">RP-3-3</strain>
    </source>
</reference>
<evidence type="ECO:0000313" key="2">
    <source>
        <dbReference type="Proteomes" id="UP000544054"/>
    </source>
</evidence>
<dbReference type="InterPro" id="IPR005901">
    <property type="entry name" value="GLPGLI"/>
</dbReference>
<dbReference type="EMBL" id="JABBGI010000019">
    <property type="protein sequence ID" value="NML71110.1"/>
    <property type="molecule type" value="Genomic_DNA"/>
</dbReference>
<sequence length="191" mass="22044">MISESAKGNFPMPSNKRMISERIIKYSNSSAIDFVKMIASDQYIISETMNLQWKLIPEFKTIMNYKTQKTTIAYSGRNWTAWFSKDIPFQNGPYKFGGLPGLILEMEDSTKSHYYIITAIKSIQDDFTYPVSNNNKEIKISHPQYIKLYKNYRVNPVAHLVGKIPDLRISMELQSVASRRSGNWKKSGKKP</sequence>
<evidence type="ECO:0000313" key="1">
    <source>
        <dbReference type="EMBL" id="NML71110.1"/>
    </source>
</evidence>
<accession>A0A7Y0APJ1</accession>
<dbReference type="AlphaFoldDB" id="A0A7Y0APJ1"/>
<organism evidence="1 2">
    <name type="scientific">Chryseobacterium antibioticum</name>
    <dbReference type="NCBI Taxonomy" id="2728847"/>
    <lineage>
        <taxon>Bacteria</taxon>
        <taxon>Pseudomonadati</taxon>
        <taxon>Bacteroidota</taxon>
        <taxon>Flavobacteriia</taxon>
        <taxon>Flavobacteriales</taxon>
        <taxon>Weeksellaceae</taxon>
        <taxon>Chryseobacterium group</taxon>
        <taxon>Chryseobacterium</taxon>
    </lineage>
</organism>
<name>A0A7Y0APJ1_9FLAO</name>
<proteinExistence type="predicted"/>
<gene>
    <name evidence="1" type="ORF">HHL23_15075</name>
</gene>
<dbReference type="RefSeq" id="WP_169235620.1">
    <property type="nucleotide sequence ID" value="NZ_JABBGI010000019.1"/>
</dbReference>
<dbReference type="NCBIfam" id="TIGR01200">
    <property type="entry name" value="GLPGLI"/>
    <property type="match status" value="1"/>
</dbReference>
<keyword evidence="2" id="KW-1185">Reference proteome</keyword>
<comment type="caution">
    <text evidence="1">The sequence shown here is derived from an EMBL/GenBank/DDBJ whole genome shotgun (WGS) entry which is preliminary data.</text>
</comment>
<protein>
    <submittedName>
        <fullName evidence="1">GLPGLI family protein</fullName>
    </submittedName>
</protein>